<evidence type="ECO:0000256" key="1">
    <source>
        <dbReference type="SAM" id="MobiDB-lite"/>
    </source>
</evidence>
<protein>
    <submittedName>
        <fullName evidence="2">Uncharacterized protein</fullName>
    </submittedName>
</protein>
<sequence>QERQLSENINHEKVLSNSTGQQNSKNDTKNENGSQELKYYGRGRGKNYGKQCSFCD</sequence>
<gene>
    <name evidence="2" type="ORF">AYBTSS11_LOCUS2739</name>
</gene>
<feature type="compositionally biased region" description="Polar residues" evidence="1">
    <location>
        <begin position="15"/>
        <end position="35"/>
    </location>
</feature>
<reference evidence="2" key="1">
    <citation type="submission" date="2023-10" db="EMBL/GenBank/DDBJ databases">
        <authorList>
            <person name="Domelevo Entfellner J.-B."/>
        </authorList>
    </citation>
    <scope>NUCLEOTIDE SEQUENCE</scope>
</reference>
<feature type="non-terminal residue" evidence="2">
    <location>
        <position position="1"/>
    </location>
</feature>
<evidence type="ECO:0000313" key="2">
    <source>
        <dbReference type="EMBL" id="CAJ1883334.1"/>
    </source>
</evidence>
<feature type="region of interest" description="Disordered" evidence="1">
    <location>
        <begin position="1"/>
        <end position="46"/>
    </location>
</feature>
<organism evidence="2 3">
    <name type="scientific">Sphenostylis stenocarpa</name>
    <dbReference type="NCBI Taxonomy" id="92480"/>
    <lineage>
        <taxon>Eukaryota</taxon>
        <taxon>Viridiplantae</taxon>
        <taxon>Streptophyta</taxon>
        <taxon>Embryophyta</taxon>
        <taxon>Tracheophyta</taxon>
        <taxon>Spermatophyta</taxon>
        <taxon>Magnoliopsida</taxon>
        <taxon>eudicotyledons</taxon>
        <taxon>Gunneridae</taxon>
        <taxon>Pentapetalae</taxon>
        <taxon>rosids</taxon>
        <taxon>fabids</taxon>
        <taxon>Fabales</taxon>
        <taxon>Fabaceae</taxon>
        <taxon>Papilionoideae</taxon>
        <taxon>50 kb inversion clade</taxon>
        <taxon>NPAAA clade</taxon>
        <taxon>indigoferoid/millettioid clade</taxon>
        <taxon>Phaseoleae</taxon>
        <taxon>Sphenostylis</taxon>
    </lineage>
</organism>
<dbReference type="EMBL" id="OY731398">
    <property type="protein sequence ID" value="CAJ1883334.1"/>
    <property type="molecule type" value="Genomic_DNA"/>
</dbReference>
<proteinExistence type="predicted"/>
<keyword evidence="3" id="KW-1185">Reference proteome</keyword>
<dbReference type="Gramene" id="rna-AYBTSS11_LOCUS2739">
    <property type="protein sequence ID" value="CAJ1883334.1"/>
    <property type="gene ID" value="gene-AYBTSS11_LOCUS2739"/>
</dbReference>
<feature type="compositionally biased region" description="Basic and acidic residues" evidence="1">
    <location>
        <begin position="1"/>
        <end position="14"/>
    </location>
</feature>
<dbReference type="Proteomes" id="UP001189624">
    <property type="component" value="Chromosome 1"/>
</dbReference>
<accession>A0AA86VW41</accession>
<feature type="non-terminal residue" evidence="2">
    <location>
        <position position="56"/>
    </location>
</feature>
<evidence type="ECO:0000313" key="3">
    <source>
        <dbReference type="Proteomes" id="UP001189624"/>
    </source>
</evidence>
<dbReference type="AlphaFoldDB" id="A0AA86VW41"/>
<name>A0AA86VW41_9FABA</name>